<dbReference type="CDD" id="cd07341">
    <property type="entry name" value="M56_BlaR1_MecR1_like"/>
    <property type="match status" value="1"/>
</dbReference>
<keyword evidence="2" id="KW-0812">Transmembrane</keyword>
<sequence>MAWDVFTPEWLARVAAGGFVILVAAAVAVRLCRQPADRVRVVGLALAAAVLVPLVALIPGLPRLSLAVLPAESVAEAPALEPAPVPLPPPTATERVPAFRPAPEAKTPPVEQKAADSTLVSAPPSSPGAGAVPAEALTVQSARTADVPAPAPQSALSITRAVLIGYGALTGAFLVWSLVGLWRLFVLWRSTRPASAEAVALLREIAGSAADSARVLVSDRLESPVAFGGWRPVIVLPASAGGSEGRSALRYGLAHEWSHVERGDVWRWYLVTFAQVFLFYQPLFWWLRRQLRLSQDYLADARAVDQSADPVEYAEYLVTLARRRLGIPGLALGITDRRSNLTRRVHMLLLNRTPIARRCRLVWTFSAALLALGFVVGASAIRLTAGDAPAKPTDEKKPEDAKKPADPPAKGETLNYSGKVTDKDTGKPIAGATVVVRRSVLGDPELKEANPVIEETKHTTDAQGKYSFVLPPEQTLKRYLYIELDVEHPDYAGQKGFGYSLSMIRKNEKLGGRPFFESVELRPARPVTGIVKTPAGKPAAGVKVQAYSVTSKRSEGTFEYGSFADVRTDAEGKFRLPLVTPGWAVVWVLPEEFVPTTHVVKDKRGDLGTFTLQAGPRLRGTVLDAKGKPVIGAVINAESRDRNEEITEPVADNINRSAVTNAKGEFEMRPLPPGNYVVKPGEYPQDGSIDRKDAKAVPVPAAVFAGTKITLKAGANPERIEVRAVPHVTIEAQYLDSKGKPTRGHSCHVFGEIDGVSWFGDAKADANGKVIAHVPHGMENTQFNLMTNEHGSLRWRKAKGEELNNGRTVRLGTLTDDVKGIEIVRYTAPILTVKVIAKDGTKLVKPGVTATYSAGKGALDGRFILRNGRQSDVSFEEQEDGRFRSSQMFPDEEATVSGHAEGYADKSEKVKLAEGATKEIEIVLEKAPAKPEGEKKK</sequence>
<evidence type="ECO:0000256" key="2">
    <source>
        <dbReference type="SAM" id="Phobius"/>
    </source>
</evidence>
<keyword evidence="5" id="KW-1185">Reference proteome</keyword>
<feature type="transmembrane region" description="Helical" evidence="2">
    <location>
        <begin position="41"/>
        <end position="61"/>
    </location>
</feature>
<feature type="transmembrane region" description="Helical" evidence="2">
    <location>
        <begin position="163"/>
        <end position="186"/>
    </location>
</feature>
<feature type="transmembrane region" description="Helical" evidence="2">
    <location>
        <begin position="361"/>
        <end position="381"/>
    </location>
</feature>
<dbReference type="RefSeq" id="WP_210653401.1">
    <property type="nucleotide sequence ID" value="NZ_JAGKQQ010000001.1"/>
</dbReference>
<feature type="region of interest" description="Disordered" evidence="1">
    <location>
        <begin position="387"/>
        <end position="422"/>
    </location>
</feature>
<evidence type="ECO:0000313" key="4">
    <source>
        <dbReference type="EMBL" id="MBP3955317.1"/>
    </source>
</evidence>
<feature type="compositionally biased region" description="Pro residues" evidence="1">
    <location>
        <begin position="81"/>
        <end position="91"/>
    </location>
</feature>
<dbReference type="PANTHER" id="PTHR34978">
    <property type="entry name" value="POSSIBLE SENSOR-TRANSDUCER PROTEIN BLAR"/>
    <property type="match status" value="1"/>
</dbReference>
<organism evidence="4 5">
    <name type="scientific">Gemmata palustris</name>
    <dbReference type="NCBI Taxonomy" id="2822762"/>
    <lineage>
        <taxon>Bacteria</taxon>
        <taxon>Pseudomonadati</taxon>
        <taxon>Planctomycetota</taxon>
        <taxon>Planctomycetia</taxon>
        <taxon>Gemmatales</taxon>
        <taxon>Gemmataceae</taxon>
        <taxon>Gemmata</taxon>
    </lineage>
</organism>
<keyword evidence="2" id="KW-0472">Membrane</keyword>
<evidence type="ECO:0000256" key="1">
    <source>
        <dbReference type="SAM" id="MobiDB-lite"/>
    </source>
</evidence>
<dbReference type="Pfam" id="PF05569">
    <property type="entry name" value="Peptidase_M56"/>
    <property type="match status" value="1"/>
</dbReference>
<feature type="transmembrane region" description="Helical" evidence="2">
    <location>
        <begin position="12"/>
        <end position="29"/>
    </location>
</feature>
<feature type="compositionally biased region" description="Basic and acidic residues" evidence="1">
    <location>
        <begin position="392"/>
        <end position="405"/>
    </location>
</feature>
<dbReference type="Pfam" id="PF13620">
    <property type="entry name" value="CarboxypepD_reg"/>
    <property type="match status" value="1"/>
</dbReference>
<dbReference type="InterPro" id="IPR008969">
    <property type="entry name" value="CarboxyPept-like_regulatory"/>
</dbReference>
<dbReference type="InterPro" id="IPR008756">
    <property type="entry name" value="Peptidase_M56"/>
</dbReference>
<dbReference type="SUPFAM" id="SSF49464">
    <property type="entry name" value="Carboxypeptidase regulatory domain-like"/>
    <property type="match status" value="3"/>
</dbReference>
<dbReference type="Proteomes" id="UP000676565">
    <property type="component" value="Unassembled WGS sequence"/>
</dbReference>
<protein>
    <submittedName>
        <fullName evidence="4">Carboxypeptidase regulatory-like domain-containing protein</fullName>
    </submittedName>
</protein>
<keyword evidence="2" id="KW-1133">Transmembrane helix</keyword>
<reference evidence="4 5" key="1">
    <citation type="submission" date="2021-04" db="EMBL/GenBank/DDBJ databases">
        <authorList>
            <person name="Ivanova A."/>
        </authorList>
    </citation>
    <scope>NUCLEOTIDE SEQUENCE [LARGE SCALE GENOMIC DNA]</scope>
    <source>
        <strain evidence="4 5">G18</strain>
    </source>
</reference>
<evidence type="ECO:0000259" key="3">
    <source>
        <dbReference type="Pfam" id="PF05569"/>
    </source>
</evidence>
<name>A0ABS5BPD9_9BACT</name>
<dbReference type="EMBL" id="JAGKQQ010000001">
    <property type="protein sequence ID" value="MBP3955317.1"/>
    <property type="molecule type" value="Genomic_DNA"/>
</dbReference>
<feature type="domain" description="Peptidase M56" evidence="3">
    <location>
        <begin position="117"/>
        <end position="348"/>
    </location>
</feature>
<gene>
    <name evidence="4" type="ORF">J8F10_08490</name>
</gene>
<comment type="caution">
    <text evidence="4">The sequence shown here is derived from an EMBL/GenBank/DDBJ whole genome shotgun (WGS) entry which is preliminary data.</text>
</comment>
<proteinExistence type="predicted"/>
<dbReference type="InterPro" id="IPR052173">
    <property type="entry name" value="Beta-lactam_resp_regulator"/>
</dbReference>
<dbReference type="PANTHER" id="PTHR34978:SF3">
    <property type="entry name" value="SLR0241 PROTEIN"/>
    <property type="match status" value="1"/>
</dbReference>
<dbReference type="Gene3D" id="2.60.40.1120">
    <property type="entry name" value="Carboxypeptidase-like, regulatory domain"/>
    <property type="match status" value="2"/>
</dbReference>
<accession>A0ABS5BPD9</accession>
<feature type="region of interest" description="Disordered" evidence="1">
    <location>
        <begin position="80"/>
        <end position="113"/>
    </location>
</feature>
<evidence type="ECO:0000313" key="5">
    <source>
        <dbReference type="Proteomes" id="UP000676565"/>
    </source>
</evidence>